<comment type="function">
    <text evidence="6">Catalyzes the conversion of glucosamine-6-phosphate to glucosamine-1-phosphate.</text>
</comment>
<evidence type="ECO:0000259" key="10">
    <source>
        <dbReference type="Pfam" id="PF02880"/>
    </source>
</evidence>
<dbReference type="EMBL" id="BSOR01000027">
    <property type="protein sequence ID" value="GLR64106.1"/>
    <property type="molecule type" value="Genomic_DNA"/>
</dbReference>
<dbReference type="InterPro" id="IPR005845">
    <property type="entry name" value="A-D-PHexomutase_a/b/a-II"/>
</dbReference>
<dbReference type="PANTHER" id="PTHR42946">
    <property type="entry name" value="PHOSPHOHEXOSE MUTASE"/>
    <property type="match status" value="1"/>
</dbReference>
<dbReference type="SUPFAM" id="SSF53738">
    <property type="entry name" value="Phosphoglucomutase, first 3 domains"/>
    <property type="match status" value="3"/>
</dbReference>
<dbReference type="HAMAP" id="MF_01554_B">
    <property type="entry name" value="GlmM_B"/>
    <property type="match status" value="1"/>
</dbReference>
<dbReference type="InterPro" id="IPR016055">
    <property type="entry name" value="A-D-PHexomutase_a/b/a-I/II/III"/>
</dbReference>
<sequence>MTRKYFGTDGIRGRVGEHPITPDFVLKLGWAAGKVFAKQGKKRILIGKDTRLSGYMFESALEAGLSAAGVDVYLLGPMPTPGIAYLTQTFHADAGIVISASHNSFEDNGIKFFSRSGEKLPDEVELEIEAWLENPIETVAPALLGKARRINDAAGRYIEFCKNTLPFNASLQGMTLVVDCAHGATYHIAPEVFRELGASVDVIGAQPDGLNINKGYGSTNPRALQDRVLETGADLGIGFDGDGDRLVMVTRTGRLLDGDDLLYILAKNLQSKDQLQGGIVGTEMSNLGLELALAEAEIPFIRAKVGDRYVMAELQKKNWLVGGENSGHLVCRHVQSTGDGIVAALQVLQAIQEADGQVDVLLQGMKKMPQSLVNIRTDDNKDALIRHPQVQAKIKDIEARMNGRGRILLRPSGTEPLLRVMVEGDEQEEVQALAEEIAAVITDVAS</sequence>
<evidence type="ECO:0000256" key="3">
    <source>
        <dbReference type="ARBA" id="ARBA00022723"/>
    </source>
</evidence>
<feature type="modified residue" description="Phosphoserine" evidence="6">
    <location>
        <position position="101"/>
    </location>
</feature>
<dbReference type="PANTHER" id="PTHR42946:SF1">
    <property type="entry name" value="PHOSPHOGLUCOMUTASE (ALPHA-D-GLUCOSE-1,6-BISPHOSPHATE-DEPENDENT)"/>
    <property type="match status" value="1"/>
</dbReference>
<dbReference type="Pfam" id="PF02879">
    <property type="entry name" value="PGM_PMM_II"/>
    <property type="match status" value="1"/>
</dbReference>
<name>A0ABQ5ZXA7_9GAMM</name>
<dbReference type="NCBIfam" id="NF008139">
    <property type="entry name" value="PRK10887.1"/>
    <property type="match status" value="1"/>
</dbReference>
<feature type="domain" description="Alpha-D-phosphohexomutase alpha/beta/alpha" evidence="8">
    <location>
        <begin position="3"/>
        <end position="134"/>
    </location>
</feature>
<dbReference type="PRINTS" id="PR00509">
    <property type="entry name" value="PGMPMM"/>
</dbReference>
<proteinExistence type="inferred from homology"/>
<evidence type="ECO:0000256" key="6">
    <source>
        <dbReference type="HAMAP-Rule" id="MF_01554"/>
    </source>
</evidence>
<dbReference type="InterPro" id="IPR005841">
    <property type="entry name" value="Alpha-D-phosphohexomutase_SF"/>
</dbReference>
<feature type="domain" description="Alpha-D-phosphohexomutase alpha/beta/alpha" evidence="10">
    <location>
        <begin position="257"/>
        <end position="366"/>
    </location>
</feature>
<dbReference type="InterPro" id="IPR036900">
    <property type="entry name" value="A-D-PHexomutase_C_sf"/>
</dbReference>
<comment type="PTM">
    <text evidence="6">Activated by phosphorylation.</text>
</comment>
<evidence type="ECO:0000259" key="7">
    <source>
        <dbReference type="Pfam" id="PF00408"/>
    </source>
</evidence>
<evidence type="ECO:0000259" key="8">
    <source>
        <dbReference type="Pfam" id="PF02878"/>
    </source>
</evidence>
<feature type="binding site" evidence="6">
    <location>
        <position position="242"/>
    </location>
    <ligand>
        <name>Mg(2+)</name>
        <dbReference type="ChEBI" id="CHEBI:18420"/>
    </ligand>
</feature>
<dbReference type="RefSeq" id="WP_027851042.1">
    <property type="nucleotide sequence ID" value="NZ_BSOR01000027.1"/>
</dbReference>
<dbReference type="InterPro" id="IPR005844">
    <property type="entry name" value="A-D-PHexomutase_a/b/a-I"/>
</dbReference>
<feature type="domain" description="Alpha-D-phosphohexomutase alpha/beta/alpha" evidence="9">
    <location>
        <begin position="156"/>
        <end position="253"/>
    </location>
</feature>
<dbReference type="NCBIfam" id="TIGR01455">
    <property type="entry name" value="glmM"/>
    <property type="match status" value="1"/>
</dbReference>
<protein>
    <recommendedName>
        <fullName evidence="6">Phosphoglucosamine mutase</fullName>
        <ecNumber evidence="6">5.4.2.10</ecNumber>
    </recommendedName>
</protein>
<accession>A0ABQ5ZXA7</accession>
<organism evidence="11 12">
    <name type="scientific">Marinospirillum insulare</name>
    <dbReference type="NCBI Taxonomy" id="217169"/>
    <lineage>
        <taxon>Bacteria</taxon>
        <taxon>Pseudomonadati</taxon>
        <taxon>Pseudomonadota</taxon>
        <taxon>Gammaproteobacteria</taxon>
        <taxon>Oceanospirillales</taxon>
        <taxon>Oceanospirillaceae</taxon>
        <taxon>Marinospirillum</taxon>
    </lineage>
</organism>
<evidence type="ECO:0000256" key="5">
    <source>
        <dbReference type="ARBA" id="ARBA00023235"/>
    </source>
</evidence>
<dbReference type="InterPro" id="IPR050060">
    <property type="entry name" value="Phosphoglucosamine_mutase"/>
</dbReference>
<keyword evidence="12" id="KW-1185">Reference proteome</keyword>
<reference evidence="12" key="1">
    <citation type="journal article" date="2019" name="Int. J. Syst. Evol. Microbiol.">
        <title>The Global Catalogue of Microorganisms (GCM) 10K type strain sequencing project: providing services to taxonomists for standard genome sequencing and annotation.</title>
        <authorList>
            <consortium name="The Broad Institute Genomics Platform"/>
            <consortium name="The Broad Institute Genome Sequencing Center for Infectious Disease"/>
            <person name="Wu L."/>
            <person name="Ma J."/>
        </authorList>
    </citation>
    <scope>NUCLEOTIDE SEQUENCE [LARGE SCALE GENOMIC DNA]</scope>
    <source>
        <strain evidence="12">NBRC 100033</strain>
    </source>
</reference>
<dbReference type="CDD" id="cd05802">
    <property type="entry name" value="GlmM"/>
    <property type="match status" value="1"/>
</dbReference>
<dbReference type="Pfam" id="PF02878">
    <property type="entry name" value="PGM_PMM_I"/>
    <property type="match status" value="1"/>
</dbReference>
<dbReference type="InterPro" id="IPR005843">
    <property type="entry name" value="A-D-PHexomutase_C"/>
</dbReference>
<dbReference type="Pfam" id="PF02880">
    <property type="entry name" value="PGM_PMM_III"/>
    <property type="match status" value="1"/>
</dbReference>
<dbReference type="Gene3D" id="3.40.120.10">
    <property type="entry name" value="Alpha-D-Glucose-1,6-Bisphosphate, subunit A, domain 3"/>
    <property type="match status" value="3"/>
</dbReference>
<comment type="catalytic activity">
    <reaction evidence="6">
        <text>alpha-D-glucosamine 1-phosphate = D-glucosamine 6-phosphate</text>
        <dbReference type="Rhea" id="RHEA:23424"/>
        <dbReference type="ChEBI" id="CHEBI:58516"/>
        <dbReference type="ChEBI" id="CHEBI:58725"/>
        <dbReference type="EC" id="5.4.2.10"/>
    </reaction>
</comment>
<comment type="cofactor">
    <cofactor evidence="6">
        <name>Mg(2+)</name>
        <dbReference type="ChEBI" id="CHEBI:18420"/>
    </cofactor>
    <text evidence="6">Binds 1 Mg(2+) ion per subunit.</text>
</comment>
<dbReference type="EC" id="5.4.2.10" evidence="6"/>
<comment type="caution">
    <text evidence="11">The sequence shown here is derived from an EMBL/GenBank/DDBJ whole genome shotgun (WGS) entry which is preliminary data.</text>
</comment>
<dbReference type="Pfam" id="PF00408">
    <property type="entry name" value="PGM_PMM_IV"/>
    <property type="match status" value="1"/>
</dbReference>
<dbReference type="SUPFAM" id="SSF55957">
    <property type="entry name" value="Phosphoglucomutase, C-terminal domain"/>
    <property type="match status" value="1"/>
</dbReference>
<evidence type="ECO:0000259" key="9">
    <source>
        <dbReference type="Pfam" id="PF02879"/>
    </source>
</evidence>
<dbReference type="InterPro" id="IPR006352">
    <property type="entry name" value="GlmM_bact"/>
</dbReference>
<keyword evidence="2 6" id="KW-0597">Phosphoprotein</keyword>
<feature type="binding site" evidence="6">
    <location>
        <position position="244"/>
    </location>
    <ligand>
        <name>Mg(2+)</name>
        <dbReference type="ChEBI" id="CHEBI:18420"/>
    </ligand>
</feature>
<keyword evidence="5 6" id="KW-0413">Isomerase</keyword>
<evidence type="ECO:0000313" key="11">
    <source>
        <dbReference type="EMBL" id="GLR64106.1"/>
    </source>
</evidence>
<comment type="similarity">
    <text evidence="1 6">Belongs to the phosphohexose mutase family.</text>
</comment>
<keyword evidence="3 6" id="KW-0479">Metal-binding</keyword>
<dbReference type="Gene3D" id="3.30.310.50">
    <property type="entry name" value="Alpha-D-phosphohexomutase, C-terminal domain"/>
    <property type="match status" value="1"/>
</dbReference>
<feature type="binding site" description="via phosphate group" evidence="6">
    <location>
        <position position="101"/>
    </location>
    <ligand>
        <name>Mg(2+)</name>
        <dbReference type="ChEBI" id="CHEBI:18420"/>
    </ligand>
</feature>
<gene>
    <name evidence="6 11" type="primary">glmM</name>
    <name evidence="11" type="ORF">GCM10007878_15440</name>
</gene>
<evidence type="ECO:0000256" key="1">
    <source>
        <dbReference type="ARBA" id="ARBA00010231"/>
    </source>
</evidence>
<evidence type="ECO:0000256" key="2">
    <source>
        <dbReference type="ARBA" id="ARBA00022553"/>
    </source>
</evidence>
<keyword evidence="4 6" id="KW-0460">Magnesium</keyword>
<evidence type="ECO:0000256" key="4">
    <source>
        <dbReference type="ARBA" id="ARBA00022842"/>
    </source>
</evidence>
<evidence type="ECO:0000313" key="12">
    <source>
        <dbReference type="Proteomes" id="UP001156682"/>
    </source>
</evidence>
<dbReference type="InterPro" id="IPR005846">
    <property type="entry name" value="A-D-PHexomutase_a/b/a-III"/>
</dbReference>
<feature type="domain" description="Alpha-D-phosphohexomutase C-terminal" evidence="7">
    <location>
        <begin position="372"/>
        <end position="439"/>
    </location>
</feature>
<dbReference type="Proteomes" id="UP001156682">
    <property type="component" value="Unassembled WGS sequence"/>
</dbReference>
<feature type="active site" description="Phosphoserine intermediate" evidence="6">
    <location>
        <position position="101"/>
    </location>
</feature>
<feature type="binding site" evidence="6">
    <location>
        <position position="240"/>
    </location>
    <ligand>
        <name>Mg(2+)</name>
        <dbReference type="ChEBI" id="CHEBI:18420"/>
    </ligand>
</feature>